<feature type="transmembrane region" description="Helical" evidence="6">
    <location>
        <begin position="51"/>
        <end position="72"/>
    </location>
</feature>
<dbReference type="PANTHER" id="PTHR30250">
    <property type="entry name" value="PST FAMILY PREDICTED COLANIC ACID TRANSPORTER"/>
    <property type="match status" value="1"/>
</dbReference>
<proteinExistence type="predicted"/>
<feature type="transmembrane region" description="Helical" evidence="6">
    <location>
        <begin position="320"/>
        <end position="339"/>
    </location>
</feature>
<dbReference type="InterPro" id="IPR024923">
    <property type="entry name" value="PG_synth_SpoVB"/>
</dbReference>
<evidence type="ECO:0000256" key="5">
    <source>
        <dbReference type="ARBA" id="ARBA00023136"/>
    </source>
</evidence>
<keyword evidence="2" id="KW-1003">Cell membrane</keyword>
<dbReference type="RefSeq" id="WP_109251106.1">
    <property type="nucleotide sequence ID" value="NZ_QCXQ01000007.1"/>
</dbReference>
<feature type="transmembrane region" description="Helical" evidence="6">
    <location>
        <begin position="84"/>
        <end position="106"/>
    </location>
</feature>
<name>A0A2V1MYY2_9LACO</name>
<comment type="subcellular location">
    <subcellularLocation>
        <location evidence="1">Cell membrane</location>
        <topology evidence="1">Multi-pass membrane protein</topology>
    </subcellularLocation>
</comment>
<keyword evidence="3 6" id="KW-0812">Transmembrane</keyword>
<gene>
    <name evidence="7" type="ORF">DCM90_09330</name>
</gene>
<evidence type="ECO:0000313" key="8">
    <source>
        <dbReference type="Proteomes" id="UP000245080"/>
    </source>
</evidence>
<keyword evidence="4 6" id="KW-1133">Transmembrane helix</keyword>
<dbReference type="EMBL" id="QCXQ01000007">
    <property type="protein sequence ID" value="PWF99299.1"/>
    <property type="molecule type" value="Genomic_DNA"/>
</dbReference>
<dbReference type="PANTHER" id="PTHR30250:SF29">
    <property type="entry name" value="POLYSACCHARIDE BIOSYNTHESIS PROTEIN C-TERMINAL DOMAIN-CONTAINING PROTEIN"/>
    <property type="match status" value="1"/>
</dbReference>
<feature type="transmembrane region" description="Helical" evidence="6">
    <location>
        <begin position="279"/>
        <end position="299"/>
    </location>
</feature>
<evidence type="ECO:0000256" key="6">
    <source>
        <dbReference type="SAM" id="Phobius"/>
    </source>
</evidence>
<feature type="transmembrane region" description="Helical" evidence="6">
    <location>
        <begin position="351"/>
        <end position="369"/>
    </location>
</feature>
<feature type="transmembrane region" description="Helical" evidence="6">
    <location>
        <begin position="474"/>
        <end position="495"/>
    </location>
</feature>
<keyword evidence="8" id="KW-1185">Reference proteome</keyword>
<dbReference type="GO" id="GO:0005886">
    <property type="term" value="C:plasma membrane"/>
    <property type="evidence" value="ECO:0007669"/>
    <property type="project" value="UniProtKB-SubCell"/>
</dbReference>
<keyword evidence="7" id="KW-0762">Sugar transport</keyword>
<accession>A0A2V1MYY2</accession>
<dbReference type="Pfam" id="PF01943">
    <property type="entry name" value="Polysacc_synt"/>
    <property type="match status" value="1"/>
</dbReference>
<evidence type="ECO:0000313" key="7">
    <source>
        <dbReference type="EMBL" id="PWF99299.1"/>
    </source>
</evidence>
<feature type="transmembrane region" description="Helical" evidence="6">
    <location>
        <begin position="447"/>
        <end position="468"/>
    </location>
</feature>
<dbReference type="CDD" id="cd13124">
    <property type="entry name" value="MATE_SpoVB_like"/>
    <property type="match status" value="1"/>
</dbReference>
<protein>
    <submittedName>
        <fullName evidence="7">Sugar transporter</fullName>
    </submittedName>
</protein>
<keyword evidence="7" id="KW-0813">Transport</keyword>
<dbReference type="InterPro" id="IPR002797">
    <property type="entry name" value="Polysacc_synth"/>
</dbReference>
<feature type="transmembrane region" description="Helical" evidence="6">
    <location>
        <begin position="227"/>
        <end position="247"/>
    </location>
</feature>
<feature type="transmembrane region" description="Helical" evidence="6">
    <location>
        <begin position="160"/>
        <end position="179"/>
    </location>
</feature>
<dbReference type="OrthoDB" id="9775950at2"/>
<dbReference type="InterPro" id="IPR050833">
    <property type="entry name" value="Poly_Biosynth_Transport"/>
</dbReference>
<feature type="transmembrane region" description="Helical" evidence="6">
    <location>
        <begin position="406"/>
        <end position="426"/>
    </location>
</feature>
<dbReference type="AlphaFoldDB" id="A0A2V1MYY2"/>
<comment type="caution">
    <text evidence="7">The sequence shown here is derived from an EMBL/GenBank/DDBJ whole genome shotgun (WGS) entry which is preliminary data.</text>
</comment>
<evidence type="ECO:0000256" key="2">
    <source>
        <dbReference type="ARBA" id="ARBA00022475"/>
    </source>
</evidence>
<dbReference type="Proteomes" id="UP000245080">
    <property type="component" value="Unassembled WGS sequence"/>
</dbReference>
<evidence type="ECO:0000256" key="1">
    <source>
        <dbReference type="ARBA" id="ARBA00004651"/>
    </source>
</evidence>
<evidence type="ECO:0000256" key="4">
    <source>
        <dbReference type="ARBA" id="ARBA00022989"/>
    </source>
</evidence>
<reference evidence="7 8" key="1">
    <citation type="journal article" date="2018" name="Int. J. Syst. Evol. Microbiol.">
        <title>Lactobacillus bambusae sp. nov., isolated from a traditional fermented Ma-bamboo shoots of Taiwan.</title>
        <authorList>
            <person name="Wang L.-T."/>
        </authorList>
    </citation>
    <scope>NUCLEOTIDE SEQUENCE [LARGE SCALE GENOMIC DNA]</scope>
    <source>
        <strain evidence="7 8">BS-W1</strain>
    </source>
</reference>
<keyword evidence="5 6" id="KW-0472">Membrane</keyword>
<feature type="transmembrane region" description="Helical" evidence="6">
    <location>
        <begin position="381"/>
        <end position="400"/>
    </location>
</feature>
<feature type="transmembrane region" description="Helical" evidence="6">
    <location>
        <begin position="185"/>
        <end position="207"/>
    </location>
</feature>
<evidence type="ECO:0000256" key="3">
    <source>
        <dbReference type="ARBA" id="ARBA00022692"/>
    </source>
</evidence>
<organism evidence="7 8">
    <name type="scientific">Levilactobacillus bambusae</name>
    <dbReference type="NCBI Taxonomy" id="2024736"/>
    <lineage>
        <taxon>Bacteria</taxon>
        <taxon>Bacillati</taxon>
        <taxon>Bacillota</taxon>
        <taxon>Bacilli</taxon>
        <taxon>Lactobacillales</taxon>
        <taxon>Lactobacillaceae</taxon>
        <taxon>Levilactobacillus</taxon>
    </lineage>
</organism>
<feature type="transmembrane region" description="Helical" evidence="6">
    <location>
        <begin position="118"/>
        <end position="139"/>
    </location>
</feature>
<sequence>MQKNSVRTVMRGAMILSVAALFAKVLSAVYRVPFQNMVGNTGFYVYQQIYPIYGIGMTFALNGLPVLISKLIAEAKDDNERHQIVHQALLQLEIFSVAVFLALYFGANGIAREMGDTALAPIIMSVAWMFLFMPFLSVARGYYQGQFNMVPTAVSQLVEQVVRVVIILGVAVLATRMHWSPYVMGAMAMSSAAIAAAAASITLWRFFRVLRQPYQGRVDWYTLGKRLLVEGGIICLFSAMMVLLQLVDSFTVKTGLVANGLPDAAAKAQKGIYDRGQPLVQLGLVIATSFSASLLPALAQAYHQHHVQTFVRVSTTLLRVSLTLSAAATTGMVVLMPQINTMLFSNGEGDSVLAVYVLSILLSALITTYNSVLQSLNQFRLTLIGLCCGLLVKAAGNAWAVRTFGIVGASWMTVASLLVILGVIWFGSDRRYRAAVWQNGFGWKLTLICGGMGIGVRLGVLVFYQVLAPGFPRLASALILGIMVPIGAALFLMGANRLNLLTIREWLTLPLGDHLVRLGQRLKKVGK</sequence>